<dbReference type="Pfam" id="PF10357">
    <property type="entry name" value="WH_KIN17"/>
    <property type="match status" value="1"/>
</dbReference>
<organism evidence="7 8">
    <name type="scientific">Glonium stellatum</name>
    <dbReference type="NCBI Taxonomy" id="574774"/>
    <lineage>
        <taxon>Eukaryota</taxon>
        <taxon>Fungi</taxon>
        <taxon>Dikarya</taxon>
        <taxon>Ascomycota</taxon>
        <taxon>Pezizomycotina</taxon>
        <taxon>Dothideomycetes</taxon>
        <taxon>Pleosporomycetidae</taxon>
        <taxon>Gloniales</taxon>
        <taxon>Gloniaceae</taxon>
        <taxon>Glonium</taxon>
    </lineage>
</organism>
<protein>
    <submittedName>
        <fullName evidence="7">Zinc finger protein-like protein RTS2</fullName>
    </submittedName>
</protein>
<dbReference type="GO" id="GO:0006974">
    <property type="term" value="P:DNA damage response"/>
    <property type="evidence" value="ECO:0007669"/>
    <property type="project" value="TreeGrafter"/>
</dbReference>
<dbReference type="GO" id="GO:0003690">
    <property type="term" value="F:double-stranded DNA binding"/>
    <property type="evidence" value="ECO:0007669"/>
    <property type="project" value="TreeGrafter"/>
</dbReference>
<dbReference type="Proteomes" id="UP000250140">
    <property type="component" value="Unassembled WGS sequence"/>
</dbReference>
<dbReference type="Pfam" id="PF25095">
    <property type="entry name" value="C2H2-zf_KIN17"/>
    <property type="match status" value="1"/>
</dbReference>
<dbReference type="FunFam" id="1.10.10.2030:FF:000001">
    <property type="entry name" value="DNA/RNA-binding protein KIN17, putative"/>
    <property type="match status" value="1"/>
</dbReference>
<evidence type="ECO:0000313" key="7">
    <source>
        <dbReference type="EMBL" id="OCL05033.1"/>
    </source>
</evidence>
<dbReference type="InterPro" id="IPR038254">
    <property type="entry name" value="KIN17_WH-like_sf"/>
</dbReference>
<dbReference type="SUPFAM" id="SSF57667">
    <property type="entry name" value="beta-beta-alpha zinc fingers"/>
    <property type="match status" value="1"/>
</dbReference>
<sequence>MPRAEVGSTKHLSNKMKSKGLQRLRWYCQVCEKQCRDANGFKCHVQSESHVRQMQVVGEDPKKYIENYSREFQHDFLQLLKTSHGEKSVDVNHFYQEYISHKEHIHMNATKWPSLTEFAKFLGREGICTVTEGDKGGLLIAWKDVSPEAVRRREAIRQQELQDAGNEQQEERLMKKMVERARLEAEAKAAEAKVAEEKAAAARAAAGIPLEAPQSEAKELPKADGEKVKLNFSIRKSMTPTSKGALGVMKSKNDVFKRARLDTMEEKPKKKLKL</sequence>
<evidence type="ECO:0000256" key="2">
    <source>
        <dbReference type="ARBA" id="ARBA00022723"/>
    </source>
</evidence>
<evidence type="ECO:0000256" key="4">
    <source>
        <dbReference type="ARBA" id="ARBA00022833"/>
    </source>
</evidence>
<dbReference type="GO" id="GO:0005634">
    <property type="term" value="C:nucleus"/>
    <property type="evidence" value="ECO:0007669"/>
    <property type="project" value="TreeGrafter"/>
</dbReference>
<dbReference type="OrthoDB" id="10266249at2759"/>
<comment type="similarity">
    <text evidence="1">Belongs to the KIN17 family.</text>
</comment>
<dbReference type="EMBL" id="KV750387">
    <property type="protein sequence ID" value="OCL05033.1"/>
    <property type="molecule type" value="Genomic_DNA"/>
</dbReference>
<keyword evidence="2" id="KW-0479">Metal-binding</keyword>
<keyword evidence="8" id="KW-1185">Reference proteome</keyword>
<dbReference type="InterPro" id="IPR037321">
    <property type="entry name" value="KIN17-like"/>
</dbReference>
<dbReference type="GO" id="GO:0008270">
    <property type="term" value="F:zinc ion binding"/>
    <property type="evidence" value="ECO:0007669"/>
    <property type="project" value="UniProtKB-KW"/>
</dbReference>
<feature type="coiled-coil region" evidence="5">
    <location>
        <begin position="166"/>
        <end position="205"/>
    </location>
</feature>
<evidence type="ECO:0000256" key="3">
    <source>
        <dbReference type="ARBA" id="ARBA00022771"/>
    </source>
</evidence>
<dbReference type="PANTHER" id="PTHR12805:SF0">
    <property type="entry name" value="DNA_RNA-BINDING PROTEIN KIN17"/>
    <property type="match status" value="1"/>
</dbReference>
<dbReference type="InterPro" id="IPR013087">
    <property type="entry name" value="Znf_C2H2_type"/>
</dbReference>
<evidence type="ECO:0000256" key="1">
    <source>
        <dbReference type="ARBA" id="ARBA00008517"/>
    </source>
</evidence>
<evidence type="ECO:0000259" key="6">
    <source>
        <dbReference type="PROSITE" id="PS00028"/>
    </source>
</evidence>
<dbReference type="InterPro" id="IPR036236">
    <property type="entry name" value="Znf_C2H2_sf"/>
</dbReference>
<dbReference type="GO" id="GO:0006260">
    <property type="term" value="P:DNA replication"/>
    <property type="evidence" value="ECO:0007669"/>
    <property type="project" value="TreeGrafter"/>
</dbReference>
<dbReference type="PROSITE" id="PS00028">
    <property type="entry name" value="ZINC_FINGER_C2H2_1"/>
    <property type="match status" value="1"/>
</dbReference>
<dbReference type="AlphaFoldDB" id="A0A8E2EUQ1"/>
<dbReference type="PANTHER" id="PTHR12805">
    <property type="entry name" value="KIN17 KIN, ANTIGENIC DETERMINANT OF RECA PROTEIN HOMOLOG"/>
    <property type="match status" value="1"/>
</dbReference>
<proteinExistence type="inferred from homology"/>
<accession>A0A8E2EUQ1</accession>
<dbReference type="InterPro" id="IPR056767">
    <property type="entry name" value="C2H2-Znf_KIN17"/>
</dbReference>
<dbReference type="InterPro" id="IPR019447">
    <property type="entry name" value="DNA/RNA-bd_Kin17_WH-like_dom"/>
</dbReference>
<name>A0A8E2EUQ1_9PEZI</name>
<keyword evidence="5" id="KW-0175">Coiled coil</keyword>
<reference evidence="7 8" key="1">
    <citation type="journal article" date="2016" name="Nat. Commun.">
        <title>Ectomycorrhizal ecology is imprinted in the genome of the dominant symbiotic fungus Cenococcum geophilum.</title>
        <authorList>
            <consortium name="DOE Joint Genome Institute"/>
            <person name="Peter M."/>
            <person name="Kohler A."/>
            <person name="Ohm R.A."/>
            <person name="Kuo A."/>
            <person name="Krutzmann J."/>
            <person name="Morin E."/>
            <person name="Arend M."/>
            <person name="Barry K.W."/>
            <person name="Binder M."/>
            <person name="Choi C."/>
            <person name="Clum A."/>
            <person name="Copeland A."/>
            <person name="Grisel N."/>
            <person name="Haridas S."/>
            <person name="Kipfer T."/>
            <person name="LaButti K."/>
            <person name="Lindquist E."/>
            <person name="Lipzen A."/>
            <person name="Maire R."/>
            <person name="Meier B."/>
            <person name="Mihaltcheva S."/>
            <person name="Molinier V."/>
            <person name="Murat C."/>
            <person name="Poggeler S."/>
            <person name="Quandt C.A."/>
            <person name="Sperisen C."/>
            <person name="Tritt A."/>
            <person name="Tisserant E."/>
            <person name="Crous P.W."/>
            <person name="Henrissat B."/>
            <person name="Nehls U."/>
            <person name="Egli S."/>
            <person name="Spatafora J.W."/>
            <person name="Grigoriev I.V."/>
            <person name="Martin F.M."/>
        </authorList>
    </citation>
    <scope>NUCLEOTIDE SEQUENCE [LARGE SCALE GENOMIC DNA]</scope>
    <source>
        <strain evidence="7 8">CBS 207.34</strain>
    </source>
</reference>
<keyword evidence="4" id="KW-0862">Zinc</keyword>
<evidence type="ECO:0000313" key="8">
    <source>
        <dbReference type="Proteomes" id="UP000250140"/>
    </source>
</evidence>
<dbReference type="SMART" id="SM01253">
    <property type="entry name" value="Kin17_mid"/>
    <property type="match status" value="1"/>
</dbReference>
<feature type="domain" description="C2H2-type" evidence="6">
    <location>
        <begin position="28"/>
        <end position="50"/>
    </location>
</feature>
<dbReference type="Gene3D" id="1.10.10.2030">
    <property type="entry name" value="DNA/RNA-binding protein Kin17, conserved domain"/>
    <property type="match status" value="1"/>
</dbReference>
<keyword evidence="3" id="KW-0863">Zinc-finger</keyword>
<evidence type="ECO:0000256" key="5">
    <source>
        <dbReference type="SAM" id="Coils"/>
    </source>
</evidence>
<gene>
    <name evidence="7" type="ORF">AOQ84DRAFT_399783</name>
</gene>